<feature type="domain" description="AAA+ ATPase" evidence="4">
    <location>
        <begin position="342"/>
        <end position="463"/>
    </location>
</feature>
<comment type="similarity">
    <text evidence="1">Belongs to the GSP E family.</text>
</comment>
<dbReference type="Pfam" id="PF00437">
    <property type="entry name" value="T2SSE"/>
    <property type="match status" value="1"/>
</dbReference>
<dbReference type="Gene3D" id="3.30.450.90">
    <property type="match status" value="1"/>
</dbReference>
<evidence type="ECO:0000256" key="2">
    <source>
        <dbReference type="ARBA" id="ARBA00022741"/>
    </source>
</evidence>
<dbReference type="InterPro" id="IPR003593">
    <property type="entry name" value="AAA+_ATPase"/>
</dbReference>
<dbReference type="SUPFAM" id="SSF160246">
    <property type="entry name" value="EspE N-terminal domain-like"/>
    <property type="match status" value="1"/>
</dbReference>
<evidence type="ECO:0000259" key="4">
    <source>
        <dbReference type="SMART" id="SM00382"/>
    </source>
</evidence>
<dbReference type="FunFam" id="3.40.50.300:FF:000398">
    <property type="entry name" value="Type IV pilus assembly ATPase PilB"/>
    <property type="match status" value="1"/>
</dbReference>
<dbReference type="PANTHER" id="PTHR30258">
    <property type="entry name" value="TYPE II SECRETION SYSTEM PROTEIN GSPE-RELATED"/>
    <property type="match status" value="1"/>
</dbReference>
<dbReference type="GO" id="GO:0005524">
    <property type="term" value="F:ATP binding"/>
    <property type="evidence" value="ECO:0007669"/>
    <property type="project" value="UniProtKB-KW"/>
</dbReference>
<dbReference type="InterPro" id="IPR027417">
    <property type="entry name" value="P-loop_NTPase"/>
</dbReference>
<accession>B6BVV9</accession>
<keyword evidence="6" id="KW-1185">Reference proteome</keyword>
<dbReference type="Gene3D" id="3.40.50.300">
    <property type="entry name" value="P-loop containing nucleotide triphosphate hydrolases"/>
    <property type="match status" value="1"/>
</dbReference>
<keyword evidence="2" id="KW-0547">Nucleotide-binding</keyword>
<dbReference type="AlphaFoldDB" id="B6BVV9"/>
<evidence type="ECO:0000256" key="1">
    <source>
        <dbReference type="ARBA" id="ARBA00006611"/>
    </source>
</evidence>
<proteinExistence type="inferred from homology"/>
<dbReference type="PANTHER" id="PTHR30258:SF1">
    <property type="entry name" value="PROTEIN TRANSPORT PROTEIN HOFB HOMOLOG"/>
    <property type="match status" value="1"/>
</dbReference>
<dbReference type="SUPFAM" id="SSF52540">
    <property type="entry name" value="P-loop containing nucleoside triphosphate hydrolases"/>
    <property type="match status" value="1"/>
</dbReference>
<dbReference type="GO" id="GO:0005886">
    <property type="term" value="C:plasma membrane"/>
    <property type="evidence" value="ECO:0007669"/>
    <property type="project" value="TreeGrafter"/>
</dbReference>
<dbReference type="EMBL" id="DS995299">
    <property type="protein sequence ID" value="EDZ64489.1"/>
    <property type="molecule type" value="Genomic_DNA"/>
</dbReference>
<dbReference type="InterPro" id="IPR037257">
    <property type="entry name" value="T2SS_E_N_sf"/>
</dbReference>
<evidence type="ECO:0000313" key="6">
    <source>
        <dbReference type="Proteomes" id="UP000004188"/>
    </source>
</evidence>
<dbReference type="GO" id="GO:0016887">
    <property type="term" value="F:ATP hydrolysis activity"/>
    <property type="evidence" value="ECO:0007669"/>
    <property type="project" value="TreeGrafter"/>
</dbReference>
<dbReference type="SMART" id="SM00382">
    <property type="entry name" value="AAA"/>
    <property type="match status" value="1"/>
</dbReference>
<sequence length="594" mass="65803">MLVNYSPTTSEKAIKAIINAGRLEESKINSDFFSKLEWNEKLKTLINDGSIDESWLVNTFAKSVSLTRTFPSAEECQSEAVRSINSSTILENVLMPYKIEDDVLHVLILDPKNISLSSSIKTQSNLDVALEITSLSHFEKMLTYPAVSDVLSVADAQAPAAAKKKVVEKKQDDAPKKVVQKTKLNVPKGMKYRDNFALGNPDIVIDFCDQILNESVISGTSDIHIECFRDFAQVRMRRDGSMQVIDEYSKYLFKHYAGVITRFKILADCDISERRLPQDGAITIKDPMGGKDDIDFRFNIMPTKNGERIVMRILAGNPALSLDKLGFDPGDYNKIIDAINAPQGMVLVTGPTGSGKTTTLYGALQEINTPDTCILTAEDPVEYYLEGAGQVQANEKIGLTFSSILRAFLRQDPEVILVGEIRDQETIDIAIKAALTGHLLLSTLHTNDAIATITRIQNMGVPNFMIASALSVVVAQRLARKNCQECLEDDPRATTEELIKMGFKESELSSFQAKRGKGCRVCGGSGLKGRQGIYEVLRMTKEMEIAILNNKSVEEIEKAAKTDGFRTMQEIGRDFVKEGILSIEEYANTLQLEN</sequence>
<gene>
    <name evidence="5" type="primary">pilB</name>
    <name evidence="5" type="ORF">KB13_621</name>
</gene>
<name>B6BVV9_9PROT</name>
<dbReference type="CDD" id="cd01129">
    <property type="entry name" value="PulE-GspE-like"/>
    <property type="match status" value="1"/>
</dbReference>
<dbReference type="HOGENOM" id="CLU_013446_10_3_4"/>
<organism evidence="5 6">
    <name type="scientific">beta proteobacterium KB13</name>
    <dbReference type="NCBI Taxonomy" id="314607"/>
    <lineage>
        <taxon>Bacteria</taxon>
        <taxon>Pseudomonadati</taxon>
        <taxon>Pseudomonadota</taxon>
        <taxon>Betaproteobacteria</taxon>
        <taxon>Nitrosomonadales</taxon>
        <taxon>OM43 clade</taxon>
    </lineage>
</organism>
<dbReference type="STRING" id="314607.KB13_621"/>
<evidence type="ECO:0000256" key="3">
    <source>
        <dbReference type="ARBA" id="ARBA00022840"/>
    </source>
</evidence>
<keyword evidence="3" id="KW-0067">ATP-binding</keyword>
<reference evidence="6" key="1">
    <citation type="journal article" date="2012" name="Stand. Genomic Sci.">
        <title>Genome sequence of strain HIMB624, a cultured representative from the OM43 clade of marine Betaproteobacteria.</title>
        <authorList>
            <person name="Huggett M.J."/>
            <person name="Hayakawa D.H."/>
            <person name="Rappe M.S."/>
        </authorList>
    </citation>
    <scope>NUCLEOTIDE SEQUENCE [LARGE SCALE GENOMIC DNA]</scope>
    <source>
        <strain evidence="6">KB13</strain>
    </source>
</reference>
<protein>
    <submittedName>
        <fullName evidence="5">Type II Secretion System PilB</fullName>
    </submittedName>
</protein>
<dbReference type="InterPro" id="IPR001482">
    <property type="entry name" value="T2SS/T4SS_dom"/>
</dbReference>
<evidence type="ECO:0000313" key="5">
    <source>
        <dbReference type="EMBL" id="EDZ64489.1"/>
    </source>
</evidence>
<dbReference type="eggNOG" id="COG2804">
    <property type="taxonomic scope" value="Bacteria"/>
</dbReference>
<dbReference type="Proteomes" id="UP000004188">
    <property type="component" value="Unassembled WGS sequence"/>
</dbReference>